<sequence length="294" mass="33128">MEHYSKSEILGKGSFGVVYLAVDKQGKKAVFKEIILAGLSDNDVENRRKEVKLLSTLNHPHVIKYYGHKVDNGILTIYMEYAVNGTLKHYIENKKELIEENEIIKLFSQLLLAIEYVHNLKIIHRDICNRNVLLSFNNRIKLADFGISRHIETFSSTNNLCGHPGNLAPELCHGNKHSMSSDMWALGCLLYELCTLNAPFKAPTIAGLLISVLESPTPEISPKYNSLLQTLVNSLLSRDPASRPTAKSLLAYPLLAPYIHTLPVLYHQTSNELTESDKQLLSYFCPNIVQELNL</sequence>
<dbReference type="PRINTS" id="PR00109">
    <property type="entry name" value="TYRKINASE"/>
</dbReference>
<comment type="catalytic activity">
    <reaction evidence="7">
        <text>L-threonyl-[protein] + ATP = O-phospho-L-threonyl-[protein] + ADP + H(+)</text>
        <dbReference type="Rhea" id="RHEA:46608"/>
        <dbReference type="Rhea" id="RHEA-COMP:11060"/>
        <dbReference type="Rhea" id="RHEA-COMP:11605"/>
        <dbReference type="ChEBI" id="CHEBI:15378"/>
        <dbReference type="ChEBI" id="CHEBI:30013"/>
        <dbReference type="ChEBI" id="CHEBI:30616"/>
        <dbReference type="ChEBI" id="CHEBI:61977"/>
        <dbReference type="ChEBI" id="CHEBI:456216"/>
        <dbReference type="EC" id="2.7.11.1"/>
    </reaction>
</comment>
<keyword evidence="3" id="KW-0808">Transferase</keyword>
<keyword evidence="6 9" id="KW-0067">ATP-binding</keyword>
<evidence type="ECO:0000256" key="1">
    <source>
        <dbReference type="ARBA" id="ARBA00012513"/>
    </source>
</evidence>
<evidence type="ECO:0000313" key="11">
    <source>
        <dbReference type="EMBL" id="KAK9507803.1"/>
    </source>
</evidence>
<dbReference type="PIRSF" id="PIRSF000654">
    <property type="entry name" value="Integrin-linked_kinase"/>
    <property type="match status" value="1"/>
</dbReference>
<dbReference type="SUPFAM" id="SSF56112">
    <property type="entry name" value="Protein kinase-like (PK-like)"/>
    <property type="match status" value="1"/>
</dbReference>
<evidence type="ECO:0000256" key="5">
    <source>
        <dbReference type="ARBA" id="ARBA00022777"/>
    </source>
</evidence>
<dbReference type="PROSITE" id="PS00107">
    <property type="entry name" value="PROTEIN_KINASE_ATP"/>
    <property type="match status" value="1"/>
</dbReference>
<dbReference type="InterPro" id="IPR001245">
    <property type="entry name" value="Ser-Thr/Tyr_kinase_cat_dom"/>
</dbReference>
<evidence type="ECO:0000256" key="7">
    <source>
        <dbReference type="ARBA" id="ARBA00047899"/>
    </source>
</evidence>
<accession>A0AAW1DCI6</accession>
<keyword evidence="5" id="KW-0418">Kinase</keyword>
<dbReference type="PROSITE" id="PS00109">
    <property type="entry name" value="PROTEIN_KINASE_TYR"/>
    <property type="match status" value="1"/>
</dbReference>
<evidence type="ECO:0000256" key="8">
    <source>
        <dbReference type="ARBA" id="ARBA00048679"/>
    </source>
</evidence>
<dbReference type="Pfam" id="PF00069">
    <property type="entry name" value="Pkinase"/>
    <property type="match status" value="1"/>
</dbReference>
<gene>
    <name evidence="11" type="ORF">O3M35_007577</name>
</gene>
<keyword evidence="12" id="KW-1185">Reference proteome</keyword>
<dbReference type="InterPro" id="IPR008266">
    <property type="entry name" value="Tyr_kinase_AS"/>
</dbReference>
<feature type="domain" description="Protein kinase" evidence="10">
    <location>
        <begin position="4"/>
        <end position="255"/>
    </location>
</feature>
<dbReference type="Proteomes" id="UP001461498">
    <property type="component" value="Unassembled WGS sequence"/>
</dbReference>
<dbReference type="EMBL" id="JAPXFL010000004">
    <property type="protein sequence ID" value="KAK9507803.1"/>
    <property type="molecule type" value="Genomic_DNA"/>
</dbReference>
<organism evidence="11 12">
    <name type="scientific">Rhynocoris fuscipes</name>
    <dbReference type="NCBI Taxonomy" id="488301"/>
    <lineage>
        <taxon>Eukaryota</taxon>
        <taxon>Metazoa</taxon>
        <taxon>Ecdysozoa</taxon>
        <taxon>Arthropoda</taxon>
        <taxon>Hexapoda</taxon>
        <taxon>Insecta</taxon>
        <taxon>Pterygota</taxon>
        <taxon>Neoptera</taxon>
        <taxon>Paraneoptera</taxon>
        <taxon>Hemiptera</taxon>
        <taxon>Heteroptera</taxon>
        <taxon>Panheteroptera</taxon>
        <taxon>Cimicomorpha</taxon>
        <taxon>Reduviidae</taxon>
        <taxon>Harpactorinae</taxon>
        <taxon>Harpactorini</taxon>
        <taxon>Rhynocoris</taxon>
    </lineage>
</organism>
<dbReference type="PROSITE" id="PS50011">
    <property type="entry name" value="PROTEIN_KINASE_DOM"/>
    <property type="match status" value="1"/>
</dbReference>
<keyword evidence="4 9" id="KW-0547">Nucleotide-binding</keyword>
<dbReference type="InterPro" id="IPR051131">
    <property type="entry name" value="NEK_Ser/Thr_kinase_NIMA"/>
</dbReference>
<evidence type="ECO:0000256" key="6">
    <source>
        <dbReference type="ARBA" id="ARBA00022840"/>
    </source>
</evidence>
<protein>
    <recommendedName>
        <fullName evidence="1">non-specific serine/threonine protein kinase</fullName>
        <ecNumber evidence="1">2.7.11.1</ecNumber>
    </recommendedName>
</protein>
<reference evidence="11 12" key="1">
    <citation type="submission" date="2022-12" db="EMBL/GenBank/DDBJ databases">
        <title>Chromosome-level genome assembly of true bugs.</title>
        <authorList>
            <person name="Ma L."/>
            <person name="Li H."/>
        </authorList>
    </citation>
    <scope>NUCLEOTIDE SEQUENCE [LARGE SCALE GENOMIC DNA]</scope>
    <source>
        <strain evidence="11">Lab_2022b</strain>
    </source>
</reference>
<dbReference type="PANTHER" id="PTHR44899:SF3">
    <property type="entry name" value="SERINE_THREONINE-PROTEIN KINASE NEK1"/>
    <property type="match status" value="1"/>
</dbReference>
<comment type="caution">
    <text evidence="11">The sequence shown here is derived from an EMBL/GenBank/DDBJ whole genome shotgun (WGS) entry which is preliminary data.</text>
</comment>
<dbReference type="GO" id="GO:0004674">
    <property type="term" value="F:protein serine/threonine kinase activity"/>
    <property type="evidence" value="ECO:0007669"/>
    <property type="project" value="UniProtKB-KW"/>
</dbReference>
<dbReference type="AlphaFoldDB" id="A0AAW1DCI6"/>
<dbReference type="PANTHER" id="PTHR44899">
    <property type="entry name" value="CAMK FAMILY PROTEIN KINASE"/>
    <property type="match status" value="1"/>
</dbReference>
<dbReference type="GO" id="GO:0005524">
    <property type="term" value="F:ATP binding"/>
    <property type="evidence" value="ECO:0007669"/>
    <property type="project" value="UniProtKB-UniRule"/>
</dbReference>
<evidence type="ECO:0000256" key="2">
    <source>
        <dbReference type="ARBA" id="ARBA00022527"/>
    </source>
</evidence>
<keyword evidence="2" id="KW-0723">Serine/threonine-protein kinase</keyword>
<evidence type="ECO:0000256" key="4">
    <source>
        <dbReference type="ARBA" id="ARBA00022741"/>
    </source>
</evidence>
<feature type="binding site" evidence="9">
    <location>
        <position position="32"/>
    </location>
    <ligand>
        <name>ATP</name>
        <dbReference type="ChEBI" id="CHEBI:30616"/>
    </ligand>
</feature>
<dbReference type="InterPro" id="IPR011009">
    <property type="entry name" value="Kinase-like_dom_sf"/>
</dbReference>
<dbReference type="InterPro" id="IPR017441">
    <property type="entry name" value="Protein_kinase_ATP_BS"/>
</dbReference>
<dbReference type="Gene3D" id="1.10.510.10">
    <property type="entry name" value="Transferase(Phosphotransferase) domain 1"/>
    <property type="match status" value="1"/>
</dbReference>
<evidence type="ECO:0000256" key="3">
    <source>
        <dbReference type="ARBA" id="ARBA00022679"/>
    </source>
</evidence>
<dbReference type="EC" id="2.7.11.1" evidence="1"/>
<name>A0AAW1DCI6_9HEMI</name>
<evidence type="ECO:0000256" key="9">
    <source>
        <dbReference type="PROSITE-ProRule" id="PRU10141"/>
    </source>
</evidence>
<evidence type="ECO:0000313" key="12">
    <source>
        <dbReference type="Proteomes" id="UP001461498"/>
    </source>
</evidence>
<comment type="catalytic activity">
    <reaction evidence="8">
        <text>L-seryl-[protein] + ATP = O-phospho-L-seryl-[protein] + ADP + H(+)</text>
        <dbReference type="Rhea" id="RHEA:17989"/>
        <dbReference type="Rhea" id="RHEA-COMP:9863"/>
        <dbReference type="Rhea" id="RHEA-COMP:11604"/>
        <dbReference type="ChEBI" id="CHEBI:15378"/>
        <dbReference type="ChEBI" id="CHEBI:29999"/>
        <dbReference type="ChEBI" id="CHEBI:30616"/>
        <dbReference type="ChEBI" id="CHEBI:83421"/>
        <dbReference type="ChEBI" id="CHEBI:456216"/>
        <dbReference type="EC" id="2.7.11.1"/>
    </reaction>
</comment>
<dbReference type="InterPro" id="IPR000719">
    <property type="entry name" value="Prot_kinase_dom"/>
</dbReference>
<evidence type="ECO:0000259" key="10">
    <source>
        <dbReference type="PROSITE" id="PS50011"/>
    </source>
</evidence>
<proteinExistence type="predicted"/>